<feature type="compositionally biased region" description="Acidic residues" evidence="1">
    <location>
        <begin position="506"/>
        <end position="523"/>
    </location>
</feature>
<feature type="region of interest" description="Disordered" evidence="1">
    <location>
        <begin position="40"/>
        <end position="84"/>
    </location>
</feature>
<feature type="compositionally biased region" description="Basic residues" evidence="1">
    <location>
        <begin position="579"/>
        <end position="600"/>
    </location>
</feature>
<feature type="region of interest" description="Disordered" evidence="1">
    <location>
        <begin position="470"/>
        <end position="600"/>
    </location>
</feature>
<keyword evidence="3" id="KW-1185">Reference proteome</keyword>
<sequence length="600" mass="68395">MVANTASRKNGHTPEHATTAQQLAITSHHDASVSSVLKMGGDDQRKQALPAADRLAKHSPEHGTITPLHPQHSTAQHSTAQHSTAQQTMFAFPGSGGFYSDPFGVSPRRTRRAPPAPPAAAAYQDPYAMPQRRAPRRSPRSPQRREVEVEPEEFADEDLYRSMDPFARMMYGMDPYEAQRRRKAAQEQERARQARLREQKLAKMRKAALMRGYNRAATTIQRAYRAHRKAKHMAEREGAALVITRFMRAVPSVRRAKKIAASLRQLRSLEQELVKMTAAYQQRPWGYRNTLWFVDQVEKLILRLDEVQPHRSEFVRHRRKDVVQHAQQSLRYADCVMRMFKRKAQVLARALRTHLHRKHAHHRNAAARVVQRVMQGVPKVKQARQVRTALQQVRTELSQLHDLRQRYIDALQSASSMLHEHEHEHGELALESDALDSALSQLTSLVAADLPALTGSDATDDYDYDYDDTASTTRKSKKAKKASSSKKKKQQQHSKAHKHHAHDDESAMDELEDQQEDDGDGDELSSKTRTALRLLHHDDDDEGATELSEHTATTTDAEEDDDERHEASRAAAAEEPTPKKKKRRQKKRRNRKLKRSVVAV</sequence>
<reference evidence="2" key="1">
    <citation type="submission" date="2009-08" db="EMBL/GenBank/DDBJ databases">
        <title>Annotation of Salpingoeca rosetta.</title>
        <authorList>
            <consortium name="The Broad Institute Genome Sequencing Platform"/>
            <person name="Russ C."/>
            <person name="Cuomo C."/>
            <person name="Burger G."/>
            <person name="Gray M.W."/>
            <person name="Holland P.W.H."/>
            <person name="King N."/>
            <person name="Lang F.B.F."/>
            <person name="Roger A.J."/>
            <person name="Ruiz-Trillo I."/>
            <person name="Young S.K."/>
            <person name="Zeng Q."/>
            <person name="Gargeya S."/>
            <person name="Alvarado L."/>
            <person name="Berlin A."/>
            <person name="Chapman S.B."/>
            <person name="Chen Z."/>
            <person name="Freedman E."/>
            <person name="Gellesch M."/>
            <person name="Goldberg J."/>
            <person name="Griggs A."/>
            <person name="Gujja S."/>
            <person name="Heilman E."/>
            <person name="Heiman D."/>
            <person name="Howarth C."/>
            <person name="Mehta T."/>
            <person name="Neiman D."/>
            <person name="Pearson M."/>
            <person name="Roberts A."/>
            <person name="Saif S."/>
            <person name="Shea T."/>
            <person name="Shenoy N."/>
            <person name="Sisk P."/>
            <person name="Stolte C."/>
            <person name="Sykes S."/>
            <person name="White J."/>
            <person name="Yandava C."/>
            <person name="Haas B."/>
            <person name="Nusbaum C."/>
            <person name="Birren B."/>
        </authorList>
    </citation>
    <scope>NUCLEOTIDE SEQUENCE [LARGE SCALE GENOMIC DNA]</scope>
    <source>
        <strain evidence="2">ATCC 50818</strain>
    </source>
</reference>
<evidence type="ECO:0000313" key="3">
    <source>
        <dbReference type="Proteomes" id="UP000007799"/>
    </source>
</evidence>
<gene>
    <name evidence="2" type="ORF">PTSG_07063</name>
</gene>
<dbReference type="GO" id="GO:0051087">
    <property type="term" value="F:protein-folding chaperone binding"/>
    <property type="evidence" value="ECO:0007669"/>
    <property type="project" value="InterPro"/>
</dbReference>
<dbReference type="EMBL" id="GL832970">
    <property type="protein sequence ID" value="EGD74832.1"/>
    <property type="molecule type" value="Genomic_DNA"/>
</dbReference>
<dbReference type="SUPFAM" id="SSF63491">
    <property type="entry name" value="BAG domain"/>
    <property type="match status" value="1"/>
</dbReference>
<dbReference type="KEGG" id="sre:PTSG_07063"/>
<evidence type="ECO:0000313" key="2">
    <source>
        <dbReference type="EMBL" id="EGD74832.1"/>
    </source>
</evidence>
<dbReference type="Proteomes" id="UP000007799">
    <property type="component" value="Unassembled WGS sequence"/>
</dbReference>
<dbReference type="RefSeq" id="XP_004992477.1">
    <property type="nucleotide sequence ID" value="XM_004992420.1"/>
</dbReference>
<dbReference type="GeneID" id="16073043"/>
<dbReference type="InParanoid" id="F2UDY2"/>
<proteinExistence type="predicted"/>
<feature type="compositionally biased region" description="Polar residues" evidence="1">
    <location>
        <begin position="71"/>
        <end position="84"/>
    </location>
</feature>
<accession>F2UDY2</accession>
<dbReference type="eggNOG" id="ENOG502REJ9">
    <property type="taxonomic scope" value="Eukaryota"/>
</dbReference>
<dbReference type="Gene3D" id="1.20.58.120">
    <property type="entry name" value="BAG domain"/>
    <property type="match status" value="1"/>
</dbReference>
<organism evidence="3">
    <name type="scientific">Salpingoeca rosetta (strain ATCC 50818 / BSB-021)</name>
    <dbReference type="NCBI Taxonomy" id="946362"/>
    <lineage>
        <taxon>Eukaryota</taxon>
        <taxon>Choanoflagellata</taxon>
        <taxon>Craspedida</taxon>
        <taxon>Salpingoecidae</taxon>
        <taxon>Salpingoeca</taxon>
    </lineage>
</organism>
<dbReference type="InterPro" id="IPR036533">
    <property type="entry name" value="BAG_dom_sf"/>
</dbReference>
<protein>
    <submittedName>
        <fullName evidence="2">Uncharacterized protein</fullName>
    </submittedName>
</protein>
<dbReference type="AlphaFoldDB" id="F2UDY2"/>
<name>F2UDY2_SALR5</name>
<feature type="region of interest" description="Disordered" evidence="1">
    <location>
        <begin position="101"/>
        <end position="153"/>
    </location>
</feature>
<feature type="compositionally biased region" description="Basic residues" evidence="1">
    <location>
        <begin position="474"/>
        <end position="500"/>
    </location>
</feature>
<dbReference type="STRING" id="946362.F2UDY2"/>
<evidence type="ECO:0000256" key="1">
    <source>
        <dbReference type="SAM" id="MobiDB-lite"/>
    </source>
</evidence>